<dbReference type="Proteomes" id="UP000001946">
    <property type="component" value="Chromosome"/>
</dbReference>
<reference evidence="2 3" key="1">
    <citation type="journal article" date="2006" name="J. Bacteriol.">
        <title>Complete genome sequence of the dehalorespiring bacterium Desulfitobacterium hafniense Y51 and comparison with Dehalococcoides ethenogenes 195.</title>
        <authorList>
            <person name="Nonaka H."/>
            <person name="Keresztes G."/>
            <person name="Shinoda Y."/>
            <person name="Ikenaga Y."/>
            <person name="Abe M."/>
            <person name="Naito K."/>
            <person name="Inatomi K."/>
            <person name="Furukawa K."/>
            <person name="Inui M."/>
            <person name="Yukawa H."/>
        </authorList>
    </citation>
    <scope>NUCLEOTIDE SEQUENCE [LARGE SCALE GENOMIC DNA]</scope>
    <source>
        <strain evidence="2 3">Y51</strain>
    </source>
</reference>
<accession>Q24XK7</accession>
<dbReference type="HOGENOM" id="CLU_2179583_0_0_9"/>
<keyword evidence="1" id="KW-1133">Transmembrane helix</keyword>
<evidence type="ECO:0000256" key="1">
    <source>
        <dbReference type="SAM" id="Phobius"/>
    </source>
</evidence>
<keyword evidence="1" id="KW-0472">Membrane</keyword>
<name>Q24XK7_DESHY</name>
<feature type="transmembrane region" description="Helical" evidence="1">
    <location>
        <begin position="78"/>
        <end position="99"/>
    </location>
</feature>
<sequence length="109" mass="11921">MVVSARQLSEGYPTSGRLDSAYFCQVLKDKNLISDVLTGADFPFGVPDPVMFTPIEEDQTGFVIRSSSGQLQNLGKTALGKFLLGMLQGIPVFLLAFFHDYPPPSHLLN</sequence>
<keyword evidence="1" id="KW-0812">Transmembrane</keyword>
<protein>
    <submittedName>
        <fullName evidence="2">Uncharacterized protein</fullName>
    </submittedName>
</protein>
<keyword evidence="3" id="KW-1185">Reference proteome</keyword>
<dbReference type="AlphaFoldDB" id="Q24XK7"/>
<dbReference type="EMBL" id="AP008230">
    <property type="protein sequence ID" value="BAE83235.1"/>
    <property type="molecule type" value="Genomic_DNA"/>
</dbReference>
<evidence type="ECO:0000313" key="2">
    <source>
        <dbReference type="EMBL" id="BAE83235.1"/>
    </source>
</evidence>
<dbReference type="KEGG" id="dsy:DSY1446"/>
<organism evidence="2 3">
    <name type="scientific">Desulfitobacterium hafniense (strain Y51)</name>
    <dbReference type="NCBI Taxonomy" id="138119"/>
    <lineage>
        <taxon>Bacteria</taxon>
        <taxon>Bacillati</taxon>
        <taxon>Bacillota</taxon>
        <taxon>Clostridia</taxon>
        <taxon>Eubacteriales</taxon>
        <taxon>Desulfitobacteriaceae</taxon>
        <taxon>Desulfitobacterium</taxon>
    </lineage>
</organism>
<proteinExistence type="predicted"/>
<gene>
    <name evidence="2" type="ordered locus">DSY1446</name>
</gene>
<evidence type="ECO:0000313" key="3">
    <source>
        <dbReference type="Proteomes" id="UP000001946"/>
    </source>
</evidence>